<dbReference type="OrthoDB" id="249169at2759"/>
<dbReference type="Proteomes" id="UP000031737">
    <property type="component" value="Unassembled WGS sequence"/>
</dbReference>
<keyword evidence="3" id="KW-1185">Reference proteome</keyword>
<accession>A0A061J0J2</accession>
<feature type="region of interest" description="Disordered" evidence="1">
    <location>
        <begin position="146"/>
        <end position="186"/>
    </location>
</feature>
<proteinExistence type="predicted"/>
<reference evidence="2 3" key="1">
    <citation type="submission" date="2013-07" db="EMBL/GenBank/DDBJ databases">
        <authorList>
            <person name="Stoco P.H."/>
            <person name="Wagner G."/>
            <person name="Gerber A."/>
            <person name="Zaha A."/>
            <person name="Thompson C."/>
            <person name="Bartholomeu D.C."/>
            <person name="Luckemeyer D.D."/>
            <person name="Bahia D."/>
            <person name="Loreto E."/>
            <person name="Prestes E.B."/>
            <person name="Lima F.M."/>
            <person name="Rodrigues-Luiz G."/>
            <person name="Vallejo G.A."/>
            <person name="Filho J.F."/>
            <person name="Monteiro K.M."/>
            <person name="Tyler K.M."/>
            <person name="de Almeida L.G."/>
            <person name="Ortiz M.F."/>
            <person name="Siervo M.A."/>
            <person name="de Moraes M.H."/>
            <person name="Cunha O.L."/>
            <person name="Mendonca-Neto R."/>
            <person name="Silva R."/>
            <person name="Teixeira S.M."/>
            <person name="Murta S.M."/>
            <person name="Sincero T.C."/>
            <person name="Mendes T.A."/>
            <person name="Urmenyi T.P."/>
            <person name="Silva V.G."/>
            <person name="da Rocha W.D."/>
            <person name="Andersson B."/>
            <person name="Romanha A.J."/>
            <person name="Steindel M."/>
            <person name="de Vasconcelos A.T."/>
            <person name="Grisard E.C."/>
        </authorList>
    </citation>
    <scope>NUCLEOTIDE SEQUENCE [LARGE SCALE GENOMIC DNA]</scope>
    <source>
        <strain evidence="2 3">SC58</strain>
    </source>
</reference>
<dbReference type="EMBL" id="AUPL01003838">
    <property type="protein sequence ID" value="ESL08459.1"/>
    <property type="molecule type" value="Genomic_DNA"/>
</dbReference>
<dbReference type="AlphaFoldDB" id="A0A061J0J2"/>
<feature type="compositionally biased region" description="Low complexity" evidence="1">
    <location>
        <begin position="147"/>
        <end position="177"/>
    </location>
</feature>
<dbReference type="VEuPathDB" id="TriTrypDB:TRSC58_03838"/>
<gene>
    <name evidence="2" type="ORF">TRSC58_03838</name>
</gene>
<evidence type="ECO:0000256" key="1">
    <source>
        <dbReference type="SAM" id="MobiDB-lite"/>
    </source>
</evidence>
<name>A0A061J0J2_TRYRA</name>
<organism evidence="2 3">
    <name type="scientific">Trypanosoma rangeli SC58</name>
    <dbReference type="NCBI Taxonomy" id="429131"/>
    <lineage>
        <taxon>Eukaryota</taxon>
        <taxon>Discoba</taxon>
        <taxon>Euglenozoa</taxon>
        <taxon>Kinetoplastea</taxon>
        <taxon>Metakinetoplastina</taxon>
        <taxon>Trypanosomatida</taxon>
        <taxon>Trypanosomatidae</taxon>
        <taxon>Trypanosoma</taxon>
        <taxon>Herpetosoma</taxon>
    </lineage>
</organism>
<sequence length="404" mass="43322">MDGGGGGEALRRELEGANRLAEFRMKKVMELRGEVLRLRRLLLSVRGGSEALQRRGSTKRRNGSLATATAAAARPLCRGGAISLSPPPASAAIELEETRVKHRRRVSSSPLSSVFSTAAAAQVASPGPPVPSVLLSAVRGLSCGLSPATRQQQQPAATRGGSRRLSSQPSQSLRTQSAAARPKLTSRPFIKLHTGVELRGPRTLARVPPPLFTSLCVATAASKATSMSVAALDGASADVLTPSPSPSTSSRLYSSLAIRQERENVREALAMLRGIVLLADRNMLSTLTTLSNRRCIDHALPTALAEFKQCLLRVHPSLVDKLREGEAWHIDEDERDALEVVEAPGMAAALRDLVVTHDYTACVYQQVLHQDDDMIGMRLGKAFHEVYANVYVLLALAQCPAALR</sequence>
<protein>
    <submittedName>
        <fullName evidence="2">Uncharacterized protein</fullName>
    </submittedName>
</protein>
<evidence type="ECO:0000313" key="2">
    <source>
        <dbReference type="EMBL" id="ESL08459.1"/>
    </source>
</evidence>
<evidence type="ECO:0000313" key="3">
    <source>
        <dbReference type="Proteomes" id="UP000031737"/>
    </source>
</evidence>
<comment type="caution">
    <text evidence="2">The sequence shown here is derived from an EMBL/GenBank/DDBJ whole genome shotgun (WGS) entry which is preliminary data.</text>
</comment>